<dbReference type="Proteomes" id="UP000603352">
    <property type="component" value="Unassembled WGS sequence"/>
</dbReference>
<evidence type="ECO:0000313" key="3">
    <source>
        <dbReference type="Proteomes" id="UP000603352"/>
    </source>
</evidence>
<dbReference type="Gene3D" id="3.90.1340.10">
    <property type="entry name" value="Phage tail collar domain"/>
    <property type="match status" value="1"/>
</dbReference>
<dbReference type="InterPro" id="IPR011083">
    <property type="entry name" value="Phage_tail_collar_dom"/>
</dbReference>
<evidence type="ECO:0000313" key="2">
    <source>
        <dbReference type="EMBL" id="GGB46960.1"/>
    </source>
</evidence>
<dbReference type="Pfam" id="PF07484">
    <property type="entry name" value="Collar"/>
    <property type="match status" value="1"/>
</dbReference>
<keyword evidence="3" id="KW-1185">Reference proteome</keyword>
<reference evidence="3" key="1">
    <citation type="journal article" date="2019" name="Int. J. Syst. Evol. Microbiol.">
        <title>The Global Catalogue of Microorganisms (GCM) 10K type strain sequencing project: providing services to taxonomists for standard genome sequencing and annotation.</title>
        <authorList>
            <consortium name="The Broad Institute Genomics Platform"/>
            <consortium name="The Broad Institute Genome Sequencing Center for Infectious Disease"/>
            <person name="Wu L."/>
            <person name="Ma J."/>
        </authorList>
    </citation>
    <scope>NUCLEOTIDE SEQUENCE [LARGE SCALE GENOMIC DNA]</scope>
    <source>
        <strain evidence="3">CGMCC 1.10188</strain>
    </source>
</reference>
<name>A0ABQ1IM10_9PROT</name>
<proteinExistence type="predicted"/>
<accession>A0ABQ1IM10</accession>
<dbReference type="EMBL" id="BMDZ01000036">
    <property type="protein sequence ID" value="GGB46960.1"/>
    <property type="molecule type" value="Genomic_DNA"/>
</dbReference>
<dbReference type="SUPFAM" id="SSF88874">
    <property type="entry name" value="Receptor-binding domain of short tail fibre protein gp12"/>
    <property type="match status" value="1"/>
</dbReference>
<sequence>MDSPFIASIVPWAPDFAPRGWAYCRGQLLAISQYQTVFALIGTTYGGNGTTTFALPNLQSRTPVGTGHGPGLPVVSLGEAAGAETSTMTTANMPAHIHSAFPQMTATIGLSSAPATASDPVGKTLATASVRIGSGPGAQTFPVLNYAAGTPDAVLTTTVDGTLGLADTGGSQPFPIIQPYQALHFIFALTGIFPPRS</sequence>
<dbReference type="RefSeq" id="WP_188579316.1">
    <property type="nucleotide sequence ID" value="NZ_BMDZ01000036.1"/>
</dbReference>
<protein>
    <submittedName>
        <fullName evidence="2">Tail Collar domain-containing protein</fullName>
    </submittedName>
</protein>
<gene>
    <name evidence="2" type="ORF">GCM10011505_30080</name>
</gene>
<feature type="domain" description="Phage tail collar" evidence="1">
    <location>
        <begin position="8"/>
        <end position="63"/>
    </location>
</feature>
<organism evidence="2 3">
    <name type="scientific">Tistrella bauzanensis</name>
    <dbReference type="NCBI Taxonomy" id="657419"/>
    <lineage>
        <taxon>Bacteria</taxon>
        <taxon>Pseudomonadati</taxon>
        <taxon>Pseudomonadota</taxon>
        <taxon>Alphaproteobacteria</taxon>
        <taxon>Geminicoccales</taxon>
        <taxon>Geminicoccaceae</taxon>
        <taxon>Tistrella</taxon>
    </lineage>
</organism>
<comment type="caution">
    <text evidence="2">The sequence shown here is derived from an EMBL/GenBank/DDBJ whole genome shotgun (WGS) entry which is preliminary data.</text>
</comment>
<evidence type="ECO:0000259" key="1">
    <source>
        <dbReference type="Pfam" id="PF07484"/>
    </source>
</evidence>
<dbReference type="InterPro" id="IPR037053">
    <property type="entry name" value="Phage_tail_collar_dom_sf"/>
</dbReference>